<name>A0ABW7YS23_9ACTN</name>
<sequence length="94" mass="9511">MSPLTTYPSPAEQQVSALKTQLSLLGAEYGELLAHARAAVAAAERGEADSVGYVRDVLAEHGQLPPAGESPARLLAGTSARIAPAQDGGAGCAR</sequence>
<comment type="caution">
    <text evidence="1">The sequence shown here is derived from an EMBL/GenBank/DDBJ whole genome shotgun (WGS) entry which is preliminary data.</text>
</comment>
<reference evidence="1 2" key="1">
    <citation type="submission" date="2024-10" db="EMBL/GenBank/DDBJ databases">
        <title>The Natural Products Discovery Center: Release of the First 8490 Sequenced Strains for Exploring Actinobacteria Biosynthetic Diversity.</title>
        <authorList>
            <person name="Kalkreuter E."/>
            <person name="Kautsar S.A."/>
            <person name="Yang D."/>
            <person name="Bader C.D."/>
            <person name="Teijaro C.N."/>
            <person name="Fluegel L."/>
            <person name="Davis C.M."/>
            <person name="Simpson J.R."/>
            <person name="Lauterbach L."/>
            <person name="Steele A.D."/>
            <person name="Gui C."/>
            <person name="Meng S."/>
            <person name="Li G."/>
            <person name="Viehrig K."/>
            <person name="Ye F."/>
            <person name="Su P."/>
            <person name="Kiefer A.F."/>
            <person name="Nichols A."/>
            <person name="Cepeda A.J."/>
            <person name="Yan W."/>
            <person name="Fan B."/>
            <person name="Jiang Y."/>
            <person name="Adhikari A."/>
            <person name="Zheng C.-J."/>
            <person name="Schuster L."/>
            <person name="Cowan T.M."/>
            <person name="Smanski M.J."/>
            <person name="Chevrette M.G."/>
            <person name="De Carvalho L.P.S."/>
            <person name="Shen B."/>
        </authorList>
    </citation>
    <scope>NUCLEOTIDE SEQUENCE [LARGE SCALE GENOMIC DNA]</scope>
    <source>
        <strain evidence="1 2">NPDC050545</strain>
    </source>
</reference>
<gene>
    <name evidence="1" type="ORF">ACIBG2_15090</name>
</gene>
<evidence type="ECO:0000313" key="1">
    <source>
        <dbReference type="EMBL" id="MFI6498715.1"/>
    </source>
</evidence>
<dbReference type="Proteomes" id="UP001612741">
    <property type="component" value="Unassembled WGS sequence"/>
</dbReference>
<keyword evidence="2" id="KW-1185">Reference proteome</keyword>
<dbReference type="RefSeq" id="WP_397081959.1">
    <property type="nucleotide sequence ID" value="NZ_JBITGY010000004.1"/>
</dbReference>
<proteinExistence type="predicted"/>
<accession>A0ABW7YS23</accession>
<evidence type="ECO:0000313" key="2">
    <source>
        <dbReference type="Proteomes" id="UP001612741"/>
    </source>
</evidence>
<organism evidence="1 2">
    <name type="scientific">Nonomuraea typhae</name>
    <dbReference type="NCBI Taxonomy" id="2603600"/>
    <lineage>
        <taxon>Bacteria</taxon>
        <taxon>Bacillati</taxon>
        <taxon>Actinomycetota</taxon>
        <taxon>Actinomycetes</taxon>
        <taxon>Streptosporangiales</taxon>
        <taxon>Streptosporangiaceae</taxon>
        <taxon>Nonomuraea</taxon>
    </lineage>
</organism>
<dbReference type="EMBL" id="JBITGY010000004">
    <property type="protein sequence ID" value="MFI6498715.1"/>
    <property type="molecule type" value="Genomic_DNA"/>
</dbReference>
<protein>
    <submittedName>
        <fullName evidence="1">Uncharacterized protein</fullName>
    </submittedName>
</protein>